<dbReference type="HOGENOM" id="CLU_2583987_0_0_7"/>
<name>E1QEU2_DESB2</name>
<evidence type="ECO:0000313" key="2">
    <source>
        <dbReference type="Proteomes" id="UP000009047"/>
    </source>
</evidence>
<keyword evidence="2" id="KW-1185">Reference proteome</keyword>
<dbReference type="KEGG" id="dbr:Deba_0706"/>
<evidence type="ECO:0000313" key="1">
    <source>
        <dbReference type="EMBL" id="ADK84078.1"/>
    </source>
</evidence>
<dbReference type="OrthoDB" id="5382686at2"/>
<accession>E1QEU2</accession>
<dbReference type="AlphaFoldDB" id="E1QEU2"/>
<dbReference type="STRING" id="644282.Deba_0706"/>
<reference evidence="1 2" key="1">
    <citation type="journal article" date="2010" name="Stand. Genomic Sci.">
        <title>Complete genome sequence of Desulfarculus baarsii type strain (2st14).</title>
        <authorList>
            <person name="Sun H."/>
            <person name="Spring S."/>
            <person name="Lapidus A."/>
            <person name="Davenport K."/>
            <person name="Del Rio T.G."/>
            <person name="Tice H."/>
            <person name="Nolan M."/>
            <person name="Copeland A."/>
            <person name="Cheng J.F."/>
            <person name="Lucas S."/>
            <person name="Tapia R."/>
            <person name="Goodwin L."/>
            <person name="Pitluck S."/>
            <person name="Ivanova N."/>
            <person name="Pagani I."/>
            <person name="Mavromatis K."/>
            <person name="Ovchinnikova G."/>
            <person name="Pati A."/>
            <person name="Chen A."/>
            <person name="Palaniappan K."/>
            <person name="Hauser L."/>
            <person name="Chang Y.J."/>
            <person name="Jeffries C.D."/>
            <person name="Detter J.C."/>
            <person name="Han C."/>
            <person name="Rohde M."/>
            <person name="Brambilla E."/>
            <person name="Goker M."/>
            <person name="Woyke T."/>
            <person name="Bristow J."/>
            <person name="Eisen J.A."/>
            <person name="Markowitz V."/>
            <person name="Hugenholtz P."/>
            <person name="Kyrpides N.C."/>
            <person name="Klenk H.P."/>
            <person name="Land M."/>
        </authorList>
    </citation>
    <scope>NUCLEOTIDE SEQUENCE [LARGE SCALE GENOMIC DNA]</scope>
    <source>
        <strain evidence="2">ATCC 33931 / DSM 2075 / LMG 7858 / VKM B-1802 / 2st14</strain>
    </source>
</reference>
<sequence>MQRRRKSKRGPTFLARELDYAEVRCHRHLDCGLYNACLGLVSARRWTSFSCRQCELFPDGAPSIPRGPAEVLSMPVGSTR</sequence>
<dbReference type="RefSeq" id="WP_013257533.1">
    <property type="nucleotide sequence ID" value="NC_014365.1"/>
</dbReference>
<protein>
    <submittedName>
        <fullName evidence="1">Uncharacterized protein</fullName>
    </submittedName>
</protein>
<dbReference type="Proteomes" id="UP000009047">
    <property type="component" value="Chromosome"/>
</dbReference>
<dbReference type="EMBL" id="CP002085">
    <property type="protein sequence ID" value="ADK84078.1"/>
    <property type="molecule type" value="Genomic_DNA"/>
</dbReference>
<proteinExistence type="predicted"/>
<organism evidence="1 2">
    <name type="scientific">Desulfarculus baarsii (strain ATCC 33931 / DSM 2075 / LMG 7858 / VKM B-1802 / 2st14)</name>
    <dbReference type="NCBI Taxonomy" id="644282"/>
    <lineage>
        <taxon>Bacteria</taxon>
        <taxon>Pseudomonadati</taxon>
        <taxon>Thermodesulfobacteriota</taxon>
        <taxon>Desulfarculia</taxon>
        <taxon>Desulfarculales</taxon>
        <taxon>Desulfarculaceae</taxon>
        <taxon>Desulfarculus</taxon>
    </lineage>
</organism>
<gene>
    <name evidence="1" type="ordered locus">Deba_0706</name>
</gene>